<comment type="cofactor">
    <cofactor evidence="1 4">
        <name>a divalent metal cation</name>
        <dbReference type="ChEBI" id="CHEBI:60240"/>
    </cofactor>
</comment>
<dbReference type="Gene3D" id="3.90.950.10">
    <property type="match status" value="1"/>
</dbReference>
<dbReference type="Pfam" id="PF02545">
    <property type="entry name" value="Maf"/>
    <property type="match status" value="1"/>
</dbReference>
<evidence type="ECO:0000313" key="5">
    <source>
        <dbReference type="EMBL" id="BAO43135.1"/>
    </source>
</evidence>
<protein>
    <recommendedName>
        <fullName evidence="4">dTTP/UTP pyrophosphatase</fullName>
        <shortName evidence="4">dTTPase/UTPase</shortName>
        <ecNumber evidence="4">3.6.1.9</ecNumber>
    </recommendedName>
    <alternativeName>
        <fullName evidence="4">Nucleoside triphosphate pyrophosphatase</fullName>
    </alternativeName>
    <alternativeName>
        <fullName evidence="4">Nucleotide pyrophosphatase</fullName>
        <shortName evidence="4">Nucleotide PPase</shortName>
    </alternativeName>
</protein>
<accession>A0A7U6JHE4</accession>
<dbReference type="OrthoDB" id="9807767at2"/>
<keyword evidence="6" id="KW-1185">Reference proteome</keyword>
<keyword evidence="3 4" id="KW-0546">Nucleotide metabolism</keyword>
<evidence type="ECO:0000256" key="4">
    <source>
        <dbReference type="HAMAP-Rule" id="MF_00528"/>
    </source>
</evidence>
<dbReference type="Proteomes" id="UP000031631">
    <property type="component" value="Chromosome"/>
</dbReference>
<reference evidence="5 6" key="1">
    <citation type="journal article" date="2014" name="PLoS ONE">
        <title>Physiological and genomic features of a novel sulfur-oxidizing gammaproteobacterium belonging to a previously uncultivated symbiotic lineage isolated from a hydrothermal vent.</title>
        <authorList>
            <person name="Nunoura T."/>
            <person name="Takaki Y."/>
            <person name="Kazama H."/>
            <person name="Kakuta J."/>
            <person name="Shimamura S."/>
            <person name="Makita H."/>
            <person name="Hirai M."/>
            <person name="Miyazaki M."/>
            <person name="Takai K."/>
        </authorList>
    </citation>
    <scope>NUCLEOTIDE SEQUENCE [LARGE SCALE GENOMIC DNA]</scope>
    <source>
        <strain evidence="5 6">Hiromi1</strain>
    </source>
</reference>
<feature type="site" description="Important for substrate specificity" evidence="4">
    <location>
        <position position="10"/>
    </location>
</feature>
<dbReference type="NCBIfam" id="TIGR00172">
    <property type="entry name" value="maf"/>
    <property type="match status" value="1"/>
</dbReference>
<comment type="catalytic activity">
    <reaction evidence="4">
        <text>UTP + H2O = UMP + diphosphate + H(+)</text>
        <dbReference type="Rhea" id="RHEA:29395"/>
        <dbReference type="ChEBI" id="CHEBI:15377"/>
        <dbReference type="ChEBI" id="CHEBI:15378"/>
        <dbReference type="ChEBI" id="CHEBI:33019"/>
        <dbReference type="ChEBI" id="CHEBI:46398"/>
        <dbReference type="ChEBI" id="CHEBI:57865"/>
        <dbReference type="EC" id="3.6.1.9"/>
    </reaction>
</comment>
<dbReference type="RefSeq" id="WP_041064451.1">
    <property type="nucleotide sequence ID" value="NZ_AP012273.1"/>
</dbReference>
<dbReference type="KEGG" id="tbn:TBH_C0187"/>
<proteinExistence type="inferred from homology"/>
<dbReference type="InterPro" id="IPR029001">
    <property type="entry name" value="ITPase-like_fam"/>
</dbReference>
<evidence type="ECO:0000256" key="2">
    <source>
        <dbReference type="ARBA" id="ARBA00022801"/>
    </source>
</evidence>
<comment type="similarity">
    <text evidence="4">Belongs to the Maf family. YhdE subfamily.</text>
</comment>
<dbReference type="InterPro" id="IPR003697">
    <property type="entry name" value="Maf-like"/>
</dbReference>
<feature type="site" description="Important for substrate specificity" evidence="4">
    <location>
        <position position="150"/>
    </location>
</feature>
<evidence type="ECO:0000313" key="6">
    <source>
        <dbReference type="Proteomes" id="UP000031631"/>
    </source>
</evidence>
<keyword evidence="2 4" id="KW-0378">Hydrolase</keyword>
<dbReference type="AlphaFoldDB" id="A0A7U6JHE4"/>
<gene>
    <name evidence="5" type="ORF">TBH_C0187</name>
</gene>
<dbReference type="EMBL" id="AP012273">
    <property type="protein sequence ID" value="BAO43135.1"/>
    <property type="molecule type" value="Genomic_DNA"/>
</dbReference>
<sequence length="187" mass="20487">MIILASQSPRRSELLTQIGVEHSISPVDIDETPQPNEPAESFVQRITWEKASVGRALHPGETVLAADTCIVRNDRILGKPRHEEHAVEMLLDLSGRSHEVLSGVALFSPQDEHYRLSRSQVSFRTISEAEARRYWATGEPADKAGGYAIQGRGALFIEHMAGSYSGVMGLPLFETGELLAEAGLLKV</sequence>
<dbReference type="GO" id="GO:0009117">
    <property type="term" value="P:nucleotide metabolic process"/>
    <property type="evidence" value="ECO:0007669"/>
    <property type="project" value="UniProtKB-KW"/>
</dbReference>
<dbReference type="GO" id="GO:0005737">
    <property type="term" value="C:cytoplasm"/>
    <property type="evidence" value="ECO:0007669"/>
    <property type="project" value="UniProtKB-SubCell"/>
</dbReference>
<evidence type="ECO:0000256" key="1">
    <source>
        <dbReference type="ARBA" id="ARBA00001968"/>
    </source>
</evidence>
<dbReference type="HAMAP" id="MF_00528">
    <property type="entry name" value="Maf"/>
    <property type="match status" value="1"/>
</dbReference>
<name>A0A7U6JHE4_9GAMM</name>
<dbReference type="PANTHER" id="PTHR43213:SF5">
    <property type="entry name" value="BIFUNCTIONAL DTTP_UTP PYROPHOSPHATASE_METHYLTRANSFERASE PROTEIN-RELATED"/>
    <property type="match status" value="1"/>
</dbReference>
<dbReference type="GO" id="GO:0047429">
    <property type="term" value="F:nucleoside triphosphate diphosphatase activity"/>
    <property type="evidence" value="ECO:0007669"/>
    <property type="project" value="UniProtKB-EC"/>
</dbReference>
<comment type="catalytic activity">
    <reaction evidence="4">
        <text>dTTP + H2O = dTMP + diphosphate + H(+)</text>
        <dbReference type="Rhea" id="RHEA:28534"/>
        <dbReference type="ChEBI" id="CHEBI:15377"/>
        <dbReference type="ChEBI" id="CHEBI:15378"/>
        <dbReference type="ChEBI" id="CHEBI:33019"/>
        <dbReference type="ChEBI" id="CHEBI:37568"/>
        <dbReference type="ChEBI" id="CHEBI:63528"/>
        <dbReference type="EC" id="3.6.1.9"/>
    </reaction>
</comment>
<feature type="site" description="Important for substrate specificity" evidence="4">
    <location>
        <position position="68"/>
    </location>
</feature>
<comment type="caution">
    <text evidence="4">Lacks conserved residue(s) required for the propagation of feature annotation.</text>
</comment>
<comment type="subcellular location">
    <subcellularLocation>
        <location evidence="4">Cytoplasm</location>
    </subcellularLocation>
</comment>
<evidence type="ECO:0000256" key="3">
    <source>
        <dbReference type="ARBA" id="ARBA00023080"/>
    </source>
</evidence>
<dbReference type="SUPFAM" id="SSF52972">
    <property type="entry name" value="ITPase-like"/>
    <property type="match status" value="1"/>
</dbReference>
<dbReference type="EC" id="3.6.1.9" evidence="4"/>
<keyword evidence="4" id="KW-0963">Cytoplasm</keyword>
<organism evidence="5 6">
    <name type="scientific">Thiolapillus brandeum</name>
    <dbReference type="NCBI Taxonomy" id="1076588"/>
    <lineage>
        <taxon>Bacteria</taxon>
        <taxon>Pseudomonadati</taxon>
        <taxon>Pseudomonadota</taxon>
        <taxon>Gammaproteobacteria</taxon>
        <taxon>Chromatiales</taxon>
        <taxon>Sedimenticolaceae</taxon>
        <taxon>Thiolapillus</taxon>
    </lineage>
</organism>
<comment type="function">
    <text evidence="4">Nucleoside triphosphate pyrophosphatase that hydrolyzes dTTP and UTP. May have a dual role in cell division arrest and in preventing the incorporation of modified nucleotides into cellular nucleic acids.</text>
</comment>
<dbReference type="CDD" id="cd00555">
    <property type="entry name" value="Maf"/>
    <property type="match status" value="1"/>
</dbReference>
<dbReference type="PANTHER" id="PTHR43213">
    <property type="entry name" value="BIFUNCTIONAL DTTP/UTP PYROPHOSPHATASE/METHYLTRANSFERASE PROTEIN-RELATED"/>
    <property type="match status" value="1"/>
</dbReference>
<dbReference type="PIRSF" id="PIRSF006305">
    <property type="entry name" value="Maf"/>
    <property type="match status" value="1"/>
</dbReference>
<feature type="active site" description="Proton acceptor" evidence="4">
    <location>
        <position position="67"/>
    </location>
</feature>